<dbReference type="PROSITE" id="PS50887">
    <property type="entry name" value="GGDEF"/>
    <property type="match status" value="2"/>
</dbReference>
<dbReference type="PANTHER" id="PTHR33121">
    <property type="entry name" value="CYCLIC DI-GMP PHOSPHODIESTERASE PDEF"/>
    <property type="match status" value="1"/>
</dbReference>
<dbReference type="Gene3D" id="3.30.450.20">
    <property type="entry name" value="PAS domain"/>
    <property type="match status" value="1"/>
</dbReference>
<keyword evidence="4" id="KW-1185">Reference proteome</keyword>
<feature type="domain" description="EAL" evidence="1">
    <location>
        <begin position="301"/>
        <end position="555"/>
    </location>
</feature>
<dbReference type="PANTHER" id="PTHR33121:SF79">
    <property type="entry name" value="CYCLIC DI-GMP PHOSPHODIESTERASE PDED-RELATED"/>
    <property type="match status" value="1"/>
</dbReference>
<dbReference type="SUPFAM" id="SSF55785">
    <property type="entry name" value="PYP-like sensor domain (PAS domain)"/>
    <property type="match status" value="1"/>
</dbReference>
<dbReference type="InterPro" id="IPR043128">
    <property type="entry name" value="Rev_trsase/Diguanyl_cyclase"/>
</dbReference>
<dbReference type="SUPFAM" id="SSF55073">
    <property type="entry name" value="Nucleotide cyclase"/>
    <property type="match status" value="2"/>
</dbReference>
<accession>A0ABQ3W4J7</accession>
<feature type="domain" description="GGDEF" evidence="2">
    <location>
        <begin position="855"/>
        <end position="986"/>
    </location>
</feature>
<evidence type="ECO:0008006" key="5">
    <source>
        <dbReference type="Google" id="ProtNLM"/>
    </source>
</evidence>
<dbReference type="InterPro" id="IPR035965">
    <property type="entry name" value="PAS-like_dom_sf"/>
</dbReference>
<dbReference type="SMART" id="SM00052">
    <property type="entry name" value="EAL"/>
    <property type="match status" value="1"/>
</dbReference>
<dbReference type="PROSITE" id="PS50883">
    <property type="entry name" value="EAL"/>
    <property type="match status" value="1"/>
</dbReference>
<dbReference type="Pfam" id="PF00563">
    <property type="entry name" value="EAL"/>
    <property type="match status" value="1"/>
</dbReference>
<dbReference type="CDD" id="cd01948">
    <property type="entry name" value="EAL"/>
    <property type="match status" value="1"/>
</dbReference>
<dbReference type="NCBIfam" id="TIGR00254">
    <property type="entry name" value="GGDEF"/>
    <property type="match status" value="1"/>
</dbReference>
<dbReference type="InterPro" id="IPR050706">
    <property type="entry name" value="Cyclic-di-GMP_PDE-like"/>
</dbReference>
<dbReference type="InterPro" id="IPR029787">
    <property type="entry name" value="Nucleotide_cyclase"/>
</dbReference>
<comment type="caution">
    <text evidence="3">The sequence shown here is derived from an EMBL/GenBank/DDBJ whole genome shotgun (WGS) entry which is preliminary data.</text>
</comment>
<dbReference type="CDD" id="cd00130">
    <property type="entry name" value="PAS"/>
    <property type="match status" value="1"/>
</dbReference>
<dbReference type="InterPro" id="IPR000014">
    <property type="entry name" value="PAS"/>
</dbReference>
<organism evidence="3 4">
    <name type="scientific">Lactobacillus nasalidis</name>
    <dbReference type="NCBI Taxonomy" id="2797258"/>
    <lineage>
        <taxon>Bacteria</taxon>
        <taxon>Bacillati</taxon>
        <taxon>Bacillota</taxon>
        <taxon>Bacilli</taxon>
        <taxon>Lactobacillales</taxon>
        <taxon>Lactobacillaceae</taxon>
        <taxon>Lactobacillus</taxon>
    </lineage>
</organism>
<dbReference type="InterPro" id="IPR000160">
    <property type="entry name" value="GGDEF_dom"/>
</dbReference>
<dbReference type="SMART" id="SM00267">
    <property type="entry name" value="GGDEF"/>
    <property type="match status" value="2"/>
</dbReference>
<dbReference type="Gene3D" id="3.20.20.450">
    <property type="entry name" value="EAL domain"/>
    <property type="match status" value="1"/>
</dbReference>
<dbReference type="InterPro" id="IPR035919">
    <property type="entry name" value="EAL_sf"/>
</dbReference>
<dbReference type="EMBL" id="BOCI01000097">
    <property type="protein sequence ID" value="GHW00604.1"/>
    <property type="molecule type" value="Genomic_DNA"/>
</dbReference>
<evidence type="ECO:0000313" key="3">
    <source>
        <dbReference type="EMBL" id="GHW00604.1"/>
    </source>
</evidence>
<dbReference type="SUPFAM" id="SSF141868">
    <property type="entry name" value="EAL domain-like"/>
    <property type="match status" value="1"/>
</dbReference>
<feature type="domain" description="GGDEF" evidence="2">
    <location>
        <begin position="169"/>
        <end position="292"/>
    </location>
</feature>
<reference evidence="4" key="1">
    <citation type="submission" date="2021-01" db="EMBL/GenBank/DDBJ databases">
        <title>Draft genome sequence of Nasalis larvatus strain YZ03.</title>
        <authorList>
            <person name="Suzuki-Hashido N."/>
            <person name="Tsuchida S."/>
            <person name="Hayakawa T."/>
        </authorList>
    </citation>
    <scope>NUCLEOTIDE SEQUENCE [LARGE SCALE GENOMIC DNA]</scope>
    <source>
        <strain evidence="4">YZ03</strain>
    </source>
</reference>
<evidence type="ECO:0000259" key="2">
    <source>
        <dbReference type="PROSITE" id="PS50887"/>
    </source>
</evidence>
<gene>
    <name evidence="3" type="ORF">lacNasYZ03_02910</name>
</gene>
<proteinExistence type="predicted"/>
<name>A0ABQ3W4J7_9LACO</name>
<sequence length="989" mass="113427">MPDELYQFTDQERRQYEKAPLPLMVMQVIAGEYHVLLVSDEYCRMVQSDRRSMLEYLNHHSFGRVHPADVARLATFSAAAVKYPECHLTYRLSIQGEYHTLFAHSKRIKKEDGTILLIVSYFDLGNDQTQQSKEQVMSPDLDLLTGLPNSSYFNKYGNDFLQKLLKKTGSVDVIYFDISSLRSYNDQFGFLQGNVLIQNCAEIIQSSFPEGLTLRYVDDSFLTIAASGQLKRLLPDIQKRIASEAADRVTTVKAGVFRMKEAEPATSAVDKAYLAMRYMGDDRQRAYQFYNGQVKKLFEMRDYLMGHFEEALSKSWLKVYYQPIYNLYSKKICSFEAVSRWQEPGHSMLKASSFIPVLEKSGLVYQLDLYVLDHVCRLLAKRRADDLPIVPVSINLSPNDFNLDDFIDQIIAITQKYQIPHKMIQFDLMAVPTVSDQQRLKAGAASLQKNGFRICLDRYGGENSDLSTETLLEYNFDQLKVDVRSFDSNPQKAKIILASVINMTRLLKIVPIVKGIENKTMLNFIRSLGVMMTQGRLLGKEMPERSVRNDPAAFENVEERALFTGLSRINVLDPYLETKDRLNSNFENPQPNSIFVLRGRQAKLVYCNSAFRSWINRLGFADTDAFADSCNAASAGNSIRLWNAIDQCRRVSEISQFDWITENEVFKVRLQLISKTDNLAAFLSDGYKVRDREPHNDYQPLVDGGGLESEKIRLSLLETSNVGIFWKNSRLEYLGANQRFLDYFGLRLKDLLHRQSYELPELSQISSQEEQLLKDGMALDDYLTLESSDNRRTFHYYLSPVYANDAVCGLIGFIMDVSSKMDELNTLRIEAARDPLTTLKNRRSFDRDFSYLTGQELMVMMIDIDYFKTFNDKFGHLYGDAVLKKISETLLHVYGIGHCYRYGGDEFLVITDFSSSDQLLGEDQRVRKLLEQVSILDLKFDIHISAGYVYGQAQTSSEIYEMVQAADRMLYESKKNGRNRITGAPFKTN</sequence>
<evidence type="ECO:0000259" key="1">
    <source>
        <dbReference type="PROSITE" id="PS50883"/>
    </source>
</evidence>
<dbReference type="Pfam" id="PF00990">
    <property type="entry name" value="GGDEF"/>
    <property type="match status" value="2"/>
</dbReference>
<dbReference type="Proteomes" id="UP000616547">
    <property type="component" value="Unassembled WGS sequence"/>
</dbReference>
<dbReference type="InterPro" id="IPR001633">
    <property type="entry name" value="EAL_dom"/>
</dbReference>
<evidence type="ECO:0000313" key="4">
    <source>
        <dbReference type="Proteomes" id="UP000616547"/>
    </source>
</evidence>
<dbReference type="Gene3D" id="3.30.70.270">
    <property type="match status" value="2"/>
</dbReference>
<dbReference type="RefSeq" id="WP_201335892.1">
    <property type="nucleotide sequence ID" value="NZ_BOCI01000097.1"/>
</dbReference>
<protein>
    <recommendedName>
        <fullName evidence="5">Diguanylate cyclase</fullName>
    </recommendedName>
</protein>
<dbReference type="CDD" id="cd01949">
    <property type="entry name" value="GGDEF"/>
    <property type="match status" value="1"/>
</dbReference>